<evidence type="ECO:0000256" key="1">
    <source>
        <dbReference type="ARBA" id="ARBA00004651"/>
    </source>
</evidence>
<dbReference type="OrthoDB" id="9815356at2"/>
<dbReference type="PANTHER" id="PTHR42910">
    <property type="entry name" value="TRANSPORTER SCO4007-RELATED"/>
    <property type="match status" value="1"/>
</dbReference>
<sequence length="424" mass="42156">MRTQADNGGMRDDAPRASTDSDAAGWGRRVASMAVIAATGVAIIYVPQPIQPLVADEFGVSGVAASAATIAVQAGYAIGIVLLVSLGDRFSARSQVTVQLGVTAAALLAAAASPAYAVFVALCFVAGATATIGQLLVAAALKLAPPARRARTAAVLLGSFISGLFLVRTALGGIADLLGWRGALVVIAVVVAALIPLSLATSPPGKPVDPPRYAQILRTIPRVAASSPTLRLMTAIHALCFMTFITLWSMATLYAVDELGVSVGAAALLGLAGLTGGVLTILGAPLHARVGTRVALAICVGAVVTGAALILIAPTVLPLTALGLMLVSVGMSSEQVSTQPIGLGSVEPAQNGRANTVFMAAAFFAGAAATAVAAPLYAAGGFRAVAALALIAALTAASLAVVAARRGMLGVRRGGSSAESPASR</sequence>
<dbReference type="InterPro" id="IPR011701">
    <property type="entry name" value="MFS"/>
</dbReference>
<feature type="transmembrane region" description="Helical" evidence="6">
    <location>
        <begin position="294"/>
        <end position="313"/>
    </location>
</feature>
<dbReference type="SUPFAM" id="SSF103473">
    <property type="entry name" value="MFS general substrate transporter"/>
    <property type="match status" value="1"/>
</dbReference>
<feature type="transmembrane region" description="Helical" evidence="6">
    <location>
        <begin position="58"/>
        <end position="84"/>
    </location>
</feature>
<feature type="transmembrane region" description="Helical" evidence="6">
    <location>
        <begin position="26"/>
        <end position="46"/>
    </location>
</feature>
<keyword evidence="4 6" id="KW-0472">Membrane</keyword>
<dbReference type="GO" id="GO:0005886">
    <property type="term" value="C:plasma membrane"/>
    <property type="evidence" value="ECO:0007669"/>
    <property type="project" value="UniProtKB-SubCell"/>
</dbReference>
<evidence type="ECO:0000256" key="5">
    <source>
        <dbReference type="SAM" id="MobiDB-lite"/>
    </source>
</evidence>
<proteinExistence type="predicted"/>
<comment type="caution">
    <text evidence="8">The sequence shown here is derived from an EMBL/GenBank/DDBJ whole genome shotgun (WGS) entry which is preliminary data.</text>
</comment>
<name>A0A4V2EWV4_9MICO</name>
<feature type="transmembrane region" description="Helical" evidence="6">
    <location>
        <begin position="153"/>
        <end position="171"/>
    </location>
</feature>
<evidence type="ECO:0000256" key="6">
    <source>
        <dbReference type="SAM" id="Phobius"/>
    </source>
</evidence>
<dbReference type="AlphaFoldDB" id="A0A4V2EWV4"/>
<dbReference type="PANTHER" id="PTHR42910:SF1">
    <property type="entry name" value="MAJOR FACILITATOR SUPERFAMILY (MFS) PROFILE DOMAIN-CONTAINING PROTEIN"/>
    <property type="match status" value="1"/>
</dbReference>
<comment type="subcellular location">
    <subcellularLocation>
        <location evidence="1">Cell membrane</location>
        <topology evidence="1">Multi-pass membrane protein</topology>
    </subcellularLocation>
</comment>
<protein>
    <submittedName>
        <fullName evidence="8">Putative MFS family arabinose efflux permease</fullName>
    </submittedName>
</protein>
<evidence type="ECO:0000256" key="2">
    <source>
        <dbReference type="ARBA" id="ARBA00022692"/>
    </source>
</evidence>
<feature type="transmembrane region" description="Helical" evidence="6">
    <location>
        <begin position="177"/>
        <end position="197"/>
    </location>
</feature>
<dbReference type="Proteomes" id="UP000293519">
    <property type="component" value="Unassembled WGS sequence"/>
</dbReference>
<dbReference type="InterPro" id="IPR020846">
    <property type="entry name" value="MFS_dom"/>
</dbReference>
<feature type="transmembrane region" description="Helical" evidence="6">
    <location>
        <begin position="261"/>
        <end position="282"/>
    </location>
</feature>
<keyword evidence="9" id="KW-1185">Reference proteome</keyword>
<gene>
    <name evidence="8" type="ORF">EV141_1010</name>
</gene>
<evidence type="ECO:0000256" key="3">
    <source>
        <dbReference type="ARBA" id="ARBA00022989"/>
    </source>
</evidence>
<keyword evidence="2 6" id="KW-0812">Transmembrane</keyword>
<feature type="transmembrane region" description="Helical" evidence="6">
    <location>
        <begin position="119"/>
        <end position="141"/>
    </location>
</feature>
<feature type="transmembrane region" description="Helical" evidence="6">
    <location>
        <begin position="357"/>
        <end position="378"/>
    </location>
</feature>
<dbReference type="Gene3D" id="1.20.1250.20">
    <property type="entry name" value="MFS general substrate transporter like domains"/>
    <property type="match status" value="1"/>
</dbReference>
<evidence type="ECO:0000313" key="9">
    <source>
        <dbReference type="Proteomes" id="UP000293519"/>
    </source>
</evidence>
<feature type="transmembrane region" description="Helical" evidence="6">
    <location>
        <begin position="96"/>
        <end position="113"/>
    </location>
</feature>
<evidence type="ECO:0000259" key="7">
    <source>
        <dbReference type="PROSITE" id="PS50850"/>
    </source>
</evidence>
<reference evidence="8 9" key="1">
    <citation type="journal article" date="2015" name="Stand. Genomic Sci.">
        <title>Genomic Encyclopedia of Bacterial and Archaeal Type Strains, Phase III: the genomes of soil and plant-associated and newly described type strains.</title>
        <authorList>
            <person name="Whitman W.B."/>
            <person name="Woyke T."/>
            <person name="Klenk H.P."/>
            <person name="Zhou Y."/>
            <person name="Lilburn T.G."/>
            <person name="Beck B.J."/>
            <person name="De Vos P."/>
            <person name="Vandamme P."/>
            <person name="Eisen J.A."/>
            <person name="Garrity G."/>
            <person name="Hugenholtz P."/>
            <person name="Kyrpides N.C."/>
        </authorList>
    </citation>
    <scope>NUCLEOTIDE SEQUENCE [LARGE SCALE GENOMIC DNA]</scope>
    <source>
        <strain evidence="8 9">CV2</strain>
    </source>
</reference>
<dbReference type="RefSeq" id="WP_130484892.1">
    <property type="nucleotide sequence ID" value="NZ_SGWW01000002.1"/>
</dbReference>
<dbReference type="InterPro" id="IPR036259">
    <property type="entry name" value="MFS_trans_sf"/>
</dbReference>
<dbReference type="Pfam" id="PF07690">
    <property type="entry name" value="MFS_1"/>
    <property type="match status" value="1"/>
</dbReference>
<feature type="domain" description="Major facilitator superfamily (MFS) profile" evidence="7">
    <location>
        <begin position="26"/>
        <end position="404"/>
    </location>
</feature>
<accession>A0A4V2EWV4</accession>
<evidence type="ECO:0000256" key="4">
    <source>
        <dbReference type="ARBA" id="ARBA00023136"/>
    </source>
</evidence>
<dbReference type="EMBL" id="SGWW01000002">
    <property type="protein sequence ID" value="RZS57300.1"/>
    <property type="molecule type" value="Genomic_DNA"/>
</dbReference>
<feature type="region of interest" description="Disordered" evidence="5">
    <location>
        <begin position="1"/>
        <end position="22"/>
    </location>
</feature>
<dbReference type="PROSITE" id="PS50850">
    <property type="entry name" value="MFS"/>
    <property type="match status" value="1"/>
</dbReference>
<dbReference type="GO" id="GO:0022857">
    <property type="term" value="F:transmembrane transporter activity"/>
    <property type="evidence" value="ECO:0007669"/>
    <property type="project" value="InterPro"/>
</dbReference>
<feature type="transmembrane region" description="Helical" evidence="6">
    <location>
        <begin position="384"/>
        <end position="404"/>
    </location>
</feature>
<keyword evidence="3 6" id="KW-1133">Transmembrane helix</keyword>
<feature type="transmembrane region" description="Helical" evidence="6">
    <location>
        <begin position="232"/>
        <end position="255"/>
    </location>
</feature>
<organism evidence="8 9">
    <name type="scientific">Microcella putealis</name>
    <dbReference type="NCBI Taxonomy" id="337005"/>
    <lineage>
        <taxon>Bacteria</taxon>
        <taxon>Bacillati</taxon>
        <taxon>Actinomycetota</taxon>
        <taxon>Actinomycetes</taxon>
        <taxon>Micrococcales</taxon>
        <taxon>Microbacteriaceae</taxon>
        <taxon>Microcella</taxon>
    </lineage>
</organism>
<evidence type="ECO:0000313" key="8">
    <source>
        <dbReference type="EMBL" id="RZS57300.1"/>
    </source>
</evidence>